<feature type="signal peptide" evidence="2">
    <location>
        <begin position="1"/>
        <end position="18"/>
    </location>
</feature>
<evidence type="ECO:0000313" key="4">
    <source>
        <dbReference type="Proteomes" id="UP000198999"/>
    </source>
</evidence>
<feature type="chain" id="PRO_5011726573" description="Thrombospondin type 3 repeat-containing protein" evidence="2">
    <location>
        <begin position="19"/>
        <end position="334"/>
    </location>
</feature>
<dbReference type="AlphaFoldDB" id="A0A1H9FFM4"/>
<gene>
    <name evidence="3" type="ORF">SAMN05421824_1464</name>
</gene>
<dbReference type="Proteomes" id="UP000198999">
    <property type="component" value="Unassembled WGS sequence"/>
</dbReference>
<sequence length="334" mass="36873">MRNRFLLFLSCGLLVVFACSDGDVIDFEFDFDDEFEACGSENLLFYKTKEDPSETVSVLIENFTLKDIFEDEPENDSLVIPKANATFTYRTYNRADFPTEGIFCKDIPPADLNIDKDESDDSTTATIIRVFTEDDNDGIPAELESTNGINPIADDDNDGVLNYLDDAPNDANIGDSNGMIEDGFDTDNDGLPNFIDQDDDGDNVLTTTEKPDPDGNGDLSDAQDTDGDGTPDYLDDDDDGDDVLTRDEENDTQDQRPVNDITNSDVGADYLNPNVAITTPATKYREHTISKSLRVRLIVSEISISFVSQQEFNFGTLTGVSGLSDDRKITPDFP</sequence>
<dbReference type="PROSITE" id="PS51257">
    <property type="entry name" value="PROKAR_LIPOPROTEIN"/>
    <property type="match status" value="1"/>
</dbReference>
<evidence type="ECO:0000313" key="3">
    <source>
        <dbReference type="EMBL" id="SEQ36736.1"/>
    </source>
</evidence>
<dbReference type="OrthoDB" id="1159446at2"/>
<accession>A0A1H9FFM4</accession>
<evidence type="ECO:0000256" key="2">
    <source>
        <dbReference type="SAM" id="SignalP"/>
    </source>
</evidence>
<organism evidence="3 4">
    <name type="scientific">Hyunsoonleella jejuensis</name>
    <dbReference type="NCBI Taxonomy" id="419940"/>
    <lineage>
        <taxon>Bacteria</taxon>
        <taxon>Pseudomonadati</taxon>
        <taxon>Bacteroidota</taxon>
        <taxon>Flavobacteriia</taxon>
        <taxon>Flavobacteriales</taxon>
        <taxon>Flavobacteriaceae</taxon>
    </lineage>
</organism>
<proteinExistence type="predicted"/>
<dbReference type="EMBL" id="FOFN01000002">
    <property type="protein sequence ID" value="SEQ36736.1"/>
    <property type="molecule type" value="Genomic_DNA"/>
</dbReference>
<evidence type="ECO:0000256" key="1">
    <source>
        <dbReference type="SAM" id="MobiDB-lite"/>
    </source>
</evidence>
<protein>
    <recommendedName>
        <fullName evidence="5">Thrombospondin type 3 repeat-containing protein</fullName>
    </recommendedName>
</protein>
<dbReference type="RefSeq" id="WP_092578018.1">
    <property type="nucleotide sequence ID" value="NZ_FOFN01000002.1"/>
</dbReference>
<keyword evidence="2" id="KW-0732">Signal</keyword>
<dbReference type="STRING" id="419940.SAMN05421824_1464"/>
<feature type="compositionally biased region" description="Acidic residues" evidence="1">
    <location>
        <begin position="221"/>
        <end position="252"/>
    </location>
</feature>
<feature type="region of interest" description="Disordered" evidence="1">
    <location>
        <begin position="171"/>
        <end position="268"/>
    </location>
</feature>
<evidence type="ECO:0008006" key="5">
    <source>
        <dbReference type="Google" id="ProtNLM"/>
    </source>
</evidence>
<name>A0A1H9FFM4_9FLAO</name>
<keyword evidence="4" id="KW-1185">Reference proteome</keyword>
<reference evidence="3 4" key="1">
    <citation type="submission" date="2016-10" db="EMBL/GenBank/DDBJ databases">
        <authorList>
            <person name="de Groot N.N."/>
        </authorList>
    </citation>
    <scope>NUCLEOTIDE SEQUENCE [LARGE SCALE GENOMIC DNA]</scope>
    <source>
        <strain evidence="3 4">DSM 21035</strain>
    </source>
</reference>